<dbReference type="InterPro" id="IPR029058">
    <property type="entry name" value="AB_hydrolase_fold"/>
</dbReference>
<name>A0A1S1X221_9NEIS</name>
<reference evidence="2 3" key="1">
    <citation type="submission" date="2016-09" db="EMBL/GenBank/DDBJ databases">
        <title>Chromobacterium muskegensis sp. nov., an insecticidal bacterium isolated from Sphagnum bogs.</title>
        <authorList>
            <person name="Sparks M.E."/>
            <person name="Blackburn M.B."/>
            <person name="Gundersen-Rindal D.E."/>
            <person name="Mitchell A."/>
            <person name="Farrar R."/>
            <person name="Kuhar D."/>
        </authorList>
    </citation>
    <scope>NUCLEOTIDE SEQUENCE [LARGE SCALE GENOMIC DNA]</scope>
    <source>
        <strain evidence="2 3">37-2</strain>
    </source>
</reference>
<proteinExistence type="predicted"/>
<dbReference type="Gene3D" id="3.40.50.1820">
    <property type="entry name" value="alpha/beta hydrolase"/>
    <property type="match status" value="1"/>
</dbReference>
<dbReference type="Pfam" id="PF00561">
    <property type="entry name" value="Abhydrolase_1"/>
    <property type="match status" value="1"/>
</dbReference>
<gene>
    <name evidence="2" type="ORF">BI347_08685</name>
</gene>
<dbReference type="InterPro" id="IPR050471">
    <property type="entry name" value="AB_hydrolase"/>
</dbReference>
<protein>
    <submittedName>
        <fullName evidence="2">Alpha/beta hydrolase</fullName>
    </submittedName>
</protein>
<organism evidence="2 3">
    <name type="scientific">Chromobacterium sphagni</name>
    <dbReference type="NCBI Taxonomy" id="1903179"/>
    <lineage>
        <taxon>Bacteria</taxon>
        <taxon>Pseudomonadati</taxon>
        <taxon>Pseudomonadota</taxon>
        <taxon>Betaproteobacteria</taxon>
        <taxon>Neisseriales</taxon>
        <taxon>Chromobacteriaceae</taxon>
        <taxon>Chromobacterium</taxon>
    </lineage>
</organism>
<dbReference type="OrthoDB" id="3663240at2"/>
<dbReference type="InterPro" id="IPR000639">
    <property type="entry name" value="Epox_hydrolase-like"/>
</dbReference>
<dbReference type="EMBL" id="MKCS01000001">
    <property type="protein sequence ID" value="OHX13583.1"/>
    <property type="molecule type" value="Genomic_DNA"/>
</dbReference>
<dbReference type="InterPro" id="IPR000073">
    <property type="entry name" value="AB_hydrolase_1"/>
</dbReference>
<evidence type="ECO:0000313" key="3">
    <source>
        <dbReference type="Proteomes" id="UP000180088"/>
    </source>
</evidence>
<dbReference type="SUPFAM" id="SSF53474">
    <property type="entry name" value="alpha/beta-Hydrolases"/>
    <property type="match status" value="1"/>
</dbReference>
<dbReference type="PANTHER" id="PTHR43433:SF5">
    <property type="entry name" value="AB HYDROLASE-1 DOMAIN-CONTAINING PROTEIN"/>
    <property type="match status" value="1"/>
</dbReference>
<dbReference type="GO" id="GO:0016787">
    <property type="term" value="F:hydrolase activity"/>
    <property type="evidence" value="ECO:0007669"/>
    <property type="project" value="UniProtKB-KW"/>
</dbReference>
<dbReference type="STRING" id="1903179.BI347_08685"/>
<dbReference type="RefSeq" id="WP_071115720.1">
    <property type="nucleotide sequence ID" value="NZ_MKCS01000001.1"/>
</dbReference>
<evidence type="ECO:0000313" key="2">
    <source>
        <dbReference type="EMBL" id="OHX13583.1"/>
    </source>
</evidence>
<feature type="domain" description="AB hydrolase-1" evidence="1">
    <location>
        <begin position="21"/>
        <end position="251"/>
    </location>
</feature>
<evidence type="ECO:0000259" key="1">
    <source>
        <dbReference type="Pfam" id="PF00561"/>
    </source>
</evidence>
<keyword evidence="2" id="KW-0378">Hydrolase</keyword>
<sequence length="266" mass="28403">MAYHLHQDRRLYYMECGDGIPVLLLHGICNSGRAWLPQLPALNAAGYRAILPDLAGHGASASLNQPYGVPELAADCLALLDHLRIAAVYVVGLSLGGMAAQQLALAAPERVRSLTVANSFCSTTGAEAQALLDDWRQTLRGEDGPLRRLEASWPRNVNAAFRASDAGRQLYLQWHAQAAQADGPSQAWVCEGLRCFDISGRLSAIRAPSLYLSAECDAVSPPEIGRWMAGQVTGARHISLAGAAHVANIDSADAFNAALLAFLQTH</sequence>
<dbReference type="AlphaFoldDB" id="A0A1S1X221"/>
<dbReference type="Proteomes" id="UP000180088">
    <property type="component" value="Unassembled WGS sequence"/>
</dbReference>
<comment type="caution">
    <text evidence="2">The sequence shown here is derived from an EMBL/GenBank/DDBJ whole genome shotgun (WGS) entry which is preliminary data.</text>
</comment>
<accession>A0A1S1X221</accession>
<dbReference type="PRINTS" id="PR00412">
    <property type="entry name" value="EPOXHYDRLASE"/>
</dbReference>
<dbReference type="PRINTS" id="PR00111">
    <property type="entry name" value="ABHYDROLASE"/>
</dbReference>
<dbReference type="PANTHER" id="PTHR43433">
    <property type="entry name" value="HYDROLASE, ALPHA/BETA FOLD FAMILY PROTEIN"/>
    <property type="match status" value="1"/>
</dbReference>